<protein>
    <submittedName>
        <fullName evidence="2">Uncharacterized protein</fullName>
    </submittedName>
</protein>
<dbReference type="AlphaFoldDB" id="A0A835KRK8"/>
<name>A0A835KRK8_9POAL</name>
<evidence type="ECO:0000313" key="2">
    <source>
        <dbReference type="EMBL" id="KAF8772818.1"/>
    </source>
</evidence>
<accession>A0A835KRK8</accession>
<keyword evidence="1" id="KW-0812">Transmembrane</keyword>
<keyword evidence="3" id="KW-1185">Reference proteome</keyword>
<proteinExistence type="predicted"/>
<organism evidence="2 3">
    <name type="scientific">Digitaria exilis</name>
    <dbReference type="NCBI Taxonomy" id="1010633"/>
    <lineage>
        <taxon>Eukaryota</taxon>
        <taxon>Viridiplantae</taxon>
        <taxon>Streptophyta</taxon>
        <taxon>Embryophyta</taxon>
        <taxon>Tracheophyta</taxon>
        <taxon>Spermatophyta</taxon>
        <taxon>Magnoliopsida</taxon>
        <taxon>Liliopsida</taxon>
        <taxon>Poales</taxon>
        <taxon>Poaceae</taxon>
        <taxon>PACMAD clade</taxon>
        <taxon>Panicoideae</taxon>
        <taxon>Panicodae</taxon>
        <taxon>Paniceae</taxon>
        <taxon>Anthephorinae</taxon>
        <taxon>Digitaria</taxon>
    </lineage>
</organism>
<comment type="caution">
    <text evidence="2">The sequence shown here is derived from an EMBL/GenBank/DDBJ whole genome shotgun (WGS) entry which is preliminary data.</text>
</comment>
<feature type="transmembrane region" description="Helical" evidence="1">
    <location>
        <begin position="83"/>
        <end position="102"/>
    </location>
</feature>
<dbReference type="Proteomes" id="UP000636709">
    <property type="component" value="Unassembled WGS sequence"/>
</dbReference>
<dbReference type="OrthoDB" id="695784at2759"/>
<sequence>MWLLFGSLITIEVGRLACGQSAPVVLVASKVLLVAAVTLVLLLPFSLLPLTLMVGSGQLNQAPAPKTFAAAARKVLRDPVMQAYLASMMFVLLLGVGALLNYTSPVKGSRQERMGSVIFEVGVLGVYTVDFFVICPILTVRMWRAWRMMLHS</sequence>
<reference evidence="2" key="1">
    <citation type="submission" date="2020-07" db="EMBL/GenBank/DDBJ databases">
        <title>Genome sequence and genetic diversity analysis of an under-domesticated orphan crop, white fonio (Digitaria exilis).</title>
        <authorList>
            <person name="Bennetzen J.L."/>
            <person name="Chen S."/>
            <person name="Ma X."/>
            <person name="Wang X."/>
            <person name="Yssel A.E.J."/>
            <person name="Chaluvadi S.R."/>
            <person name="Johnson M."/>
            <person name="Gangashetty P."/>
            <person name="Hamidou F."/>
            <person name="Sanogo M.D."/>
            <person name="Zwaenepoel A."/>
            <person name="Wallace J."/>
            <person name="Van De Peer Y."/>
            <person name="Van Deynze A."/>
        </authorList>
    </citation>
    <scope>NUCLEOTIDE SEQUENCE</scope>
    <source>
        <tissue evidence="2">Leaves</tissue>
    </source>
</reference>
<evidence type="ECO:0000313" key="3">
    <source>
        <dbReference type="Proteomes" id="UP000636709"/>
    </source>
</evidence>
<dbReference type="EMBL" id="JACEFO010000353">
    <property type="protein sequence ID" value="KAF8772818.1"/>
    <property type="molecule type" value="Genomic_DNA"/>
</dbReference>
<evidence type="ECO:0000256" key="1">
    <source>
        <dbReference type="SAM" id="Phobius"/>
    </source>
</evidence>
<feature type="transmembrane region" description="Helical" evidence="1">
    <location>
        <begin position="114"/>
        <end position="140"/>
    </location>
</feature>
<keyword evidence="1" id="KW-1133">Transmembrane helix</keyword>
<gene>
    <name evidence="2" type="ORF">HU200_005202</name>
</gene>
<feature type="transmembrane region" description="Helical" evidence="1">
    <location>
        <begin position="31"/>
        <end position="52"/>
    </location>
</feature>
<keyword evidence="1" id="KW-0472">Membrane</keyword>